<keyword evidence="8" id="KW-1185">Reference proteome</keyword>
<dbReference type="Gene3D" id="2.40.50.140">
    <property type="entry name" value="Nucleic acid-binding proteins"/>
    <property type="match status" value="1"/>
</dbReference>
<keyword evidence="3" id="KW-0378">Hydrolase</keyword>
<dbReference type="SMART" id="SM00316">
    <property type="entry name" value="S1"/>
    <property type="match status" value="1"/>
</dbReference>
<evidence type="ECO:0000313" key="7">
    <source>
        <dbReference type="EMBL" id="MFE8703458.1"/>
    </source>
</evidence>
<dbReference type="PANTHER" id="PTHR30001:SF0">
    <property type="entry name" value="RIBONUCLEASE G"/>
    <property type="match status" value="1"/>
</dbReference>
<dbReference type="InterPro" id="IPR012340">
    <property type="entry name" value="NA-bd_OB-fold"/>
</dbReference>
<dbReference type="EMBL" id="JBIACK010000016">
    <property type="protein sequence ID" value="MFE8703458.1"/>
    <property type="molecule type" value="Genomic_DNA"/>
</dbReference>
<feature type="domain" description="S1 motif" evidence="6">
    <location>
        <begin position="38"/>
        <end position="118"/>
    </location>
</feature>
<proteinExistence type="predicted"/>
<dbReference type="NCBIfam" id="TIGR00757">
    <property type="entry name" value="RNaseEG"/>
    <property type="match status" value="1"/>
</dbReference>
<evidence type="ECO:0000256" key="5">
    <source>
        <dbReference type="ARBA" id="ARBA00022884"/>
    </source>
</evidence>
<evidence type="ECO:0000256" key="4">
    <source>
        <dbReference type="ARBA" id="ARBA00022842"/>
    </source>
</evidence>
<dbReference type="Pfam" id="PF10150">
    <property type="entry name" value="RNase_E_G"/>
    <property type="match status" value="1"/>
</dbReference>
<dbReference type="InterPro" id="IPR003029">
    <property type="entry name" value="S1_domain"/>
</dbReference>
<evidence type="ECO:0000259" key="6">
    <source>
        <dbReference type="PROSITE" id="PS50126"/>
    </source>
</evidence>
<accession>A0ABW6KKT2</accession>
<evidence type="ECO:0000256" key="2">
    <source>
        <dbReference type="ARBA" id="ARBA00022723"/>
    </source>
</evidence>
<dbReference type="SUPFAM" id="SSF50249">
    <property type="entry name" value="Nucleic acid-binding proteins"/>
    <property type="match status" value="1"/>
</dbReference>
<gene>
    <name evidence="7" type="ORF">ACFYKX_23115</name>
</gene>
<dbReference type="PANTHER" id="PTHR30001">
    <property type="entry name" value="RIBONUCLEASE"/>
    <property type="match status" value="1"/>
</dbReference>
<keyword evidence="5" id="KW-0694">RNA-binding</keyword>
<evidence type="ECO:0000256" key="3">
    <source>
        <dbReference type="ARBA" id="ARBA00022801"/>
    </source>
</evidence>
<evidence type="ECO:0000313" key="8">
    <source>
        <dbReference type="Proteomes" id="UP001601059"/>
    </source>
</evidence>
<dbReference type="InterPro" id="IPR019307">
    <property type="entry name" value="RNA-bd_AU-1/RNase_E/G"/>
</dbReference>
<dbReference type="InterPro" id="IPR004659">
    <property type="entry name" value="RNase_E/G"/>
</dbReference>
<sequence>MDILLVDSLSREKRYALLKNKQVEKLVIEQPIQQSAVGNIYLGTVTKVIPGMNAAFVDIGEEKNGYLHRDKLPQFIKSSDKEKSISSFIHQGEKILVQVEKDASESKGPRLTGILEFKGNSIVYMPEGFYVAVSKKIEDESDRDRWRAFGNKIQKGAEGFLFRTSSMNHSEDEIEAEVESLRLTYKEILRASQNLKKPGLVLEKNSFLDEIKSVLLKMSSGEVIVNELNLKQVLTDINNNEEISIVFHQKNENLFSSYGLNHEIEKALKRIVWLSNGSYLIFDQAEALTVVDVNTGKFLGKSDLRDTVVKTNTLAALEVARQIRLRDLAGIILIDFIDMKEDWERQKVSRALEQALKADDRRTRVIGFTPLGVLQLTRKKTRVSLSEGLTAKCEVCEGTGRVLSAETIAFQLERELWEQKHSDHEAALIETTSRVREVFAGENSVHQNRLEEAIGLKLYFNIVEHTRPFYSIKQYGIEDEIKGKVL</sequence>
<dbReference type="CDD" id="cd04453">
    <property type="entry name" value="S1_RNase_E"/>
    <property type="match status" value="1"/>
</dbReference>
<dbReference type="Proteomes" id="UP001601059">
    <property type="component" value="Unassembled WGS sequence"/>
</dbReference>
<comment type="caution">
    <text evidence="7">The sequence shown here is derived from an EMBL/GenBank/DDBJ whole genome shotgun (WGS) entry which is preliminary data.</text>
</comment>
<comment type="cofactor">
    <cofactor evidence="1">
        <name>Mg(2+)</name>
        <dbReference type="ChEBI" id="CHEBI:18420"/>
    </cofactor>
</comment>
<dbReference type="PROSITE" id="PS50126">
    <property type="entry name" value="S1"/>
    <property type="match status" value="1"/>
</dbReference>
<keyword evidence="4" id="KW-0460">Magnesium</keyword>
<reference evidence="7 8" key="1">
    <citation type="submission" date="2024-08" db="EMBL/GenBank/DDBJ databases">
        <title>Two novel Cytobacillus novel species.</title>
        <authorList>
            <person name="Liu G."/>
        </authorList>
    </citation>
    <scope>NUCLEOTIDE SEQUENCE [LARGE SCALE GENOMIC DNA]</scope>
    <source>
        <strain evidence="7 8">FJAT-54145</strain>
    </source>
</reference>
<evidence type="ECO:0000256" key="1">
    <source>
        <dbReference type="ARBA" id="ARBA00001946"/>
    </source>
</evidence>
<organism evidence="7 8">
    <name type="scientific">Cytobacillus spartinae</name>
    <dbReference type="NCBI Taxonomy" id="3299023"/>
    <lineage>
        <taxon>Bacteria</taxon>
        <taxon>Bacillati</taxon>
        <taxon>Bacillota</taxon>
        <taxon>Bacilli</taxon>
        <taxon>Bacillales</taxon>
        <taxon>Bacillaceae</taxon>
        <taxon>Cytobacillus</taxon>
    </lineage>
</organism>
<name>A0ABW6KKT2_9BACI</name>
<dbReference type="RefSeq" id="WP_389364014.1">
    <property type="nucleotide sequence ID" value="NZ_JBIACK010000016.1"/>
</dbReference>
<keyword evidence="2" id="KW-0479">Metal-binding</keyword>
<dbReference type="Gene3D" id="3.40.1260.20">
    <property type="entry name" value="Ribonuclease E, catalytic domain"/>
    <property type="match status" value="1"/>
</dbReference>
<protein>
    <submittedName>
        <fullName evidence="7">Rne/Rng family ribonuclease</fullName>
    </submittedName>
</protein>